<evidence type="ECO:0000313" key="17">
    <source>
        <dbReference type="EMBL" id="KAG9262340.1"/>
    </source>
</evidence>
<dbReference type="GO" id="GO:0000981">
    <property type="term" value="F:DNA-binding transcription factor activity, RNA polymerase II-specific"/>
    <property type="evidence" value="ECO:0007669"/>
    <property type="project" value="InterPro"/>
</dbReference>
<evidence type="ECO:0000259" key="15">
    <source>
        <dbReference type="PROSITE" id="PS50071"/>
    </source>
</evidence>
<evidence type="ECO:0000256" key="1">
    <source>
        <dbReference type="ARBA" id="ARBA00004123"/>
    </source>
</evidence>
<dbReference type="OrthoDB" id="6358449at2759"/>
<dbReference type="SMART" id="SM00352">
    <property type="entry name" value="POU"/>
    <property type="match status" value="1"/>
</dbReference>
<keyword evidence="6 11" id="KW-0238">DNA-binding</keyword>
<dbReference type="PRINTS" id="PR00029">
    <property type="entry name" value="OCTAMER"/>
</dbReference>
<dbReference type="InterPro" id="IPR000327">
    <property type="entry name" value="POU_dom"/>
</dbReference>
<feature type="DNA-binding region" description="Homeobox" evidence="11">
    <location>
        <begin position="316"/>
        <end position="376"/>
    </location>
</feature>
<evidence type="ECO:0000259" key="16">
    <source>
        <dbReference type="PROSITE" id="PS51179"/>
    </source>
</evidence>
<keyword evidence="7 11" id="KW-0371">Homeobox</keyword>
<reference evidence="17 20" key="1">
    <citation type="submission" date="2021-07" db="EMBL/GenBank/DDBJ databases">
        <authorList>
            <person name="Imarazene B."/>
            <person name="Zahm M."/>
            <person name="Klopp C."/>
            <person name="Cabau C."/>
            <person name="Beille S."/>
            <person name="Jouanno E."/>
            <person name="Castinel A."/>
            <person name="Lluch J."/>
            <person name="Gil L."/>
            <person name="Kuchtly C."/>
            <person name="Lopez Roques C."/>
            <person name="Donnadieu C."/>
            <person name="Parrinello H."/>
            <person name="Journot L."/>
            <person name="Du K."/>
            <person name="Schartl M."/>
            <person name="Retaux S."/>
            <person name="Guiguen Y."/>
        </authorList>
    </citation>
    <scope>NUCLEOTIDE SEQUENCE [LARGE SCALE GENOMIC DNA]</scope>
    <source>
        <strain evidence="17">Pach_M1</strain>
        <tissue evidence="17">Testis</tissue>
    </source>
</reference>
<dbReference type="PROSITE" id="PS50071">
    <property type="entry name" value="HOMEOBOX_2"/>
    <property type="match status" value="1"/>
</dbReference>
<evidence type="ECO:0000256" key="9">
    <source>
        <dbReference type="ARBA" id="ARBA00023163"/>
    </source>
</evidence>
<dbReference type="Proteomes" id="UP000752171">
    <property type="component" value="Unassembled WGS sequence"/>
</dbReference>
<evidence type="ECO:0000256" key="14">
    <source>
        <dbReference type="SAM" id="MobiDB-lite"/>
    </source>
</evidence>
<dbReference type="GO" id="GO:0000978">
    <property type="term" value="F:RNA polymerase II cis-regulatory region sequence-specific DNA binding"/>
    <property type="evidence" value="ECO:0007669"/>
    <property type="project" value="TreeGrafter"/>
</dbReference>
<dbReference type="Pfam" id="PF00157">
    <property type="entry name" value="Pou"/>
    <property type="match status" value="1"/>
</dbReference>
<organism evidence="18 19">
    <name type="scientific">Astyanax mexicanus</name>
    <name type="common">Blind cave fish</name>
    <name type="synonym">Astyanax fasciatus mexicanus</name>
    <dbReference type="NCBI Taxonomy" id="7994"/>
    <lineage>
        <taxon>Eukaryota</taxon>
        <taxon>Metazoa</taxon>
        <taxon>Chordata</taxon>
        <taxon>Craniata</taxon>
        <taxon>Vertebrata</taxon>
        <taxon>Euteleostomi</taxon>
        <taxon>Actinopterygii</taxon>
        <taxon>Neopterygii</taxon>
        <taxon>Teleostei</taxon>
        <taxon>Ostariophysi</taxon>
        <taxon>Characiformes</taxon>
        <taxon>Characoidei</taxon>
        <taxon>Acestrorhamphidae</taxon>
        <taxon>Acestrorhamphinae</taxon>
        <taxon>Astyanax</taxon>
    </lineage>
</organism>
<comment type="subcellular location">
    <subcellularLocation>
        <location evidence="1 11 12">Nucleus</location>
    </subcellularLocation>
</comment>
<keyword evidence="9 13" id="KW-0804">Transcription</keyword>
<accession>A0A8B9K0N0</accession>
<reference evidence="18" key="2">
    <citation type="submission" date="2025-05" db="UniProtKB">
        <authorList>
            <consortium name="Ensembl"/>
        </authorList>
    </citation>
    <scope>IDENTIFICATION</scope>
</reference>
<keyword evidence="8" id="KW-0010">Activator</keyword>
<feature type="compositionally biased region" description="Basic and acidic residues" evidence="14">
    <location>
        <begin position="1"/>
        <end position="15"/>
    </location>
</feature>
<evidence type="ECO:0000256" key="8">
    <source>
        <dbReference type="ARBA" id="ARBA00023159"/>
    </source>
</evidence>
<dbReference type="Gene3D" id="1.10.10.60">
    <property type="entry name" value="Homeodomain-like"/>
    <property type="match status" value="1"/>
</dbReference>
<dbReference type="InterPro" id="IPR009057">
    <property type="entry name" value="Homeodomain-like_sf"/>
</dbReference>
<comment type="similarity">
    <text evidence="3">Belongs to the POU transcription factor family. Class-3 subfamily.</text>
</comment>
<evidence type="ECO:0000313" key="18">
    <source>
        <dbReference type="Ensembl" id="ENSAMXP00005029276.1"/>
    </source>
</evidence>
<dbReference type="Ensembl" id="ENSAMXT00005032100.1">
    <property type="protein sequence ID" value="ENSAMXP00005029276.1"/>
    <property type="gene ID" value="ENSAMXG00005014496.1"/>
</dbReference>
<dbReference type="KEGG" id="amex:103043852"/>
<feature type="domain" description="Homeobox" evidence="15">
    <location>
        <begin position="314"/>
        <end position="375"/>
    </location>
</feature>
<dbReference type="PROSITE" id="PS00027">
    <property type="entry name" value="HOMEOBOX_1"/>
    <property type="match status" value="1"/>
</dbReference>
<proteinExistence type="inferred from homology"/>
<dbReference type="PANTHER" id="PTHR11636:SF47">
    <property type="entry name" value="POU DOMAIN, CLASS 2, TRANSCRIPTION FACTOR 1"/>
    <property type="match status" value="1"/>
</dbReference>
<protein>
    <recommendedName>
        <fullName evidence="13">POU domain protein</fullName>
    </recommendedName>
</protein>
<evidence type="ECO:0000313" key="19">
    <source>
        <dbReference type="Proteomes" id="UP000694621"/>
    </source>
</evidence>
<evidence type="ECO:0000256" key="5">
    <source>
        <dbReference type="ARBA" id="ARBA00023015"/>
    </source>
</evidence>
<evidence type="ECO:0000256" key="7">
    <source>
        <dbReference type="ARBA" id="ARBA00023155"/>
    </source>
</evidence>
<keyword evidence="4" id="KW-0217">Developmental protein</keyword>
<dbReference type="PROSITE" id="PS51179">
    <property type="entry name" value="POU_3"/>
    <property type="match status" value="1"/>
</dbReference>
<dbReference type="Proteomes" id="UP000694621">
    <property type="component" value="Unplaced"/>
</dbReference>
<dbReference type="SMART" id="SM00389">
    <property type="entry name" value="HOX"/>
    <property type="match status" value="1"/>
</dbReference>
<dbReference type="InterPro" id="IPR001356">
    <property type="entry name" value="HD"/>
</dbReference>
<dbReference type="Pfam" id="PF19536">
    <property type="entry name" value="POU2F1_C"/>
    <property type="match status" value="1"/>
</dbReference>
<evidence type="ECO:0000256" key="3">
    <source>
        <dbReference type="ARBA" id="ARBA00010250"/>
    </source>
</evidence>
<feature type="compositionally biased region" description="Polar residues" evidence="14">
    <location>
        <begin position="16"/>
        <end position="25"/>
    </location>
</feature>
<evidence type="ECO:0000256" key="13">
    <source>
        <dbReference type="RuleBase" id="RU361194"/>
    </source>
</evidence>
<evidence type="ECO:0000256" key="12">
    <source>
        <dbReference type="RuleBase" id="RU000682"/>
    </source>
</evidence>
<dbReference type="InterPro" id="IPR017970">
    <property type="entry name" value="Homeobox_CS"/>
</dbReference>
<dbReference type="SUPFAM" id="SSF46689">
    <property type="entry name" value="Homeodomain-like"/>
    <property type="match status" value="1"/>
</dbReference>
<evidence type="ECO:0000256" key="4">
    <source>
        <dbReference type="ARBA" id="ARBA00022473"/>
    </source>
</evidence>
<name>A0A8B9K0N0_ASTMX</name>
<dbReference type="SUPFAM" id="SSF47413">
    <property type="entry name" value="lambda repressor-like DNA-binding domains"/>
    <property type="match status" value="1"/>
</dbReference>
<evidence type="ECO:0000256" key="2">
    <source>
        <dbReference type="ARBA" id="ARBA00008879"/>
    </source>
</evidence>
<evidence type="ECO:0000313" key="20">
    <source>
        <dbReference type="Proteomes" id="UP000752171"/>
    </source>
</evidence>
<dbReference type="InterPro" id="IPR050255">
    <property type="entry name" value="POU_domain_TF"/>
</dbReference>
<dbReference type="PRINTS" id="PR00028">
    <property type="entry name" value="POUDOMAIN"/>
</dbReference>
<dbReference type="Gene3D" id="1.10.260.40">
    <property type="entry name" value="lambda repressor-like DNA-binding domains"/>
    <property type="match status" value="1"/>
</dbReference>
<dbReference type="InterPro" id="IPR000972">
    <property type="entry name" value="TF_octamer"/>
</dbReference>
<dbReference type="InterPro" id="IPR013847">
    <property type="entry name" value="POU"/>
</dbReference>
<sequence length="644" mass="66500">MAERASASQDERLRADSTSSPTQSRKAAAMDNGMQGIHVVQTNGLDLQQKPNGQAASAISNVQAQAFLQQLSLSSALQQAQFLAAAVQQSAGQQNSTTGDNISASAATPVTQIPLSQPIQIASQLQPSGLNLPQFVFVQPGQLQPTQIILSPSPQGQTGLLQAQNIFTQLPQSQAHVLQSQVTQMVSTQAATPTRKIAAMPAPTPPTPKRVDVSLGEEASDLEELEQFAKNFKQRRTKLGFTQGDVGLAMGKLYGNDFSQTTISRFEALNLSFKNMCKLKPLLEKWLNDAENITSDSAVASPSDLSPGLCEGLNRRRKKRTSIDTNIRVALEKSFLEQSHKPTSDEITLIADQLNMEKEVVRVWFCNRRQKEKRINPPSSSVSSTPVKTIFTGSTPVSTASSALTINPAFPLGTSVPSLTLAGTTLGPVTSNTASVISLAPAIATPAPTITSPSLTTSATAVTLSSSRQNAVAASEAGATIATAAQGAGQFVVTPAALGGANLAAMAAAAGIIAPSQLTQGGTLLSLAPAALGNALNPTALMNNSTLATIQALASGGTLPITSIDGNGNMLFANTSAGGTGPSLVTTPLFLNPSTLSLLPTSVLSTGGVTGGALNLQVTNSMHQSAIAATALPVKSITVASKAQ</sequence>
<dbReference type="AlphaFoldDB" id="A0A8B9K0N0"/>
<comment type="similarity">
    <text evidence="2">Belongs to the POU transcription factor family. Class-2 subfamily.</text>
</comment>
<dbReference type="Pfam" id="PF00046">
    <property type="entry name" value="Homeodomain"/>
    <property type="match status" value="1"/>
</dbReference>
<evidence type="ECO:0000256" key="10">
    <source>
        <dbReference type="ARBA" id="ARBA00023242"/>
    </source>
</evidence>
<dbReference type="PANTHER" id="PTHR11636">
    <property type="entry name" value="POU DOMAIN"/>
    <property type="match status" value="1"/>
</dbReference>
<dbReference type="CDD" id="cd00086">
    <property type="entry name" value="homeodomain"/>
    <property type="match status" value="1"/>
</dbReference>
<evidence type="ECO:0000256" key="6">
    <source>
        <dbReference type="ARBA" id="ARBA00023125"/>
    </source>
</evidence>
<keyword evidence="5" id="KW-0805">Transcription regulation</keyword>
<dbReference type="FunFam" id="1.10.260.40:FF:000001">
    <property type="entry name" value="POU domain protein"/>
    <property type="match status" value="1"/>
</dbReference>
<evidence type="ECO:0000256" key="11">
    <source>
        <dbReference type="PROSITE-ProRule" id="PRU00108"/>
    </source>
</evidence>
<gene>
    <name evidence="17" type="primary">POU2F1</name>
    <name evidence="17" type="ORF">AMEX_G24105</name>
</gene>
<dbReference type="GO" id="GO:0005634">
    <property type="term" value="C:nucleus"/>
    <property type="evidence" value="ECO:0007669"/>
    <property type="project" value="UniProtKB-SubCell"/>
</dbReference>
<dbReference type="FunFam" id="1.10.10.60:FF:000005">
    <property type="entry name" value="POU domain protein"/>
    <property type="match status" value="1"/>
</dbReference>
<dbReference type="InterPro" id="IPR010982">
    <property type="entry name" value="Lambda_DNA-bd_dom_sf"/>
</dbReference>
<dbReference type="EMBL" id="JAICCE010000021">
    <property type="protein sequence ID" value="KAG9262340.1"/>
    <property type="molecule type" value="Genomic_DNA"/>
</dbReference>
<dbReference type="InterPro" id="IPR045703">
    <property type="entry name" value="POU2F1_C"/>
</dbReference>
<dbReference type="PROSITE" id="PS00465">
    <property type="entry name" value="POU_2"/>
    <property type="match status" value="1"/>
</dbReference>
<feature type="domain" description="POU-specific" evidence="16">
    <location>
        <begin position="217"/>
        <end position="291"/>
    </location>
</feature>
<keyword evidence="10 11" id="KW-0539">Nucleus</keyword>
<feature type="region of interest" description="Disordered" evidence="14">
    <location>
        <begin position="1"/>
        <end position="28"/>
    </location>
</feature>